<dbReference type="Proteomes" id="UP000218209">
    <property type="component" value="Unassembled WGS sequence"/>
</dbReference>
<reference evidence="2 3" key="1">
    <citation type="submission" date="2017-03" db="EMBL/GenBank/DDBJ databases">
        <title>WGS assembly of Porphyra umbilicalis.</title>
        <authorList>
            <person name="Brawley S.H."/>
            <person name="Blouin N.A."/>
            <person name="Ficko-Blean E."/>
            <person name="Wheeler G.L."/>
            <person name="Lohr M."/>
            <person name="Goodson H.V."/>
            <person name="Jenkins J.W."/>
            <person name="Blaby-Haas C.E."/>
            <person name="Helliwell K.E."/>
            <person name="Chan C."/>
            <person name="Marriage T."/>
            <person name="Bhattacharya D."/>
            <person name="Klein A.S."/>
            <person name="Badis Y."/>
            <person name="Brodie J."/>
            <person name="Cao Y."/>
            <person name="Collen J."/>
            <person name="Dittami S.M."/>
            <person name="Gachon C.M."/>
            <person name="Green B.R."/>
            <person name="Karpowicz S."/>
            <person name="Kim J.W."/>
            <person name="Kudahl U."/>
            <person name="Lin S."/>
            <person name="Michel G."/>
            <person name="Mittag M."/>
            <person name="Olson B.J."/>
            <person name="Pangilinan J."/>
            <person name="Peng Y."/>
            <person name="Qiu H."/>
            <person name="Shu S."/>
            <person name="Singer J.T."/>
            <person name="Smith A.G."/>
            <person name="Sprecher B.N."/>
            <person name="Wagner V."/>
            <person name="Wang W."/>
            <person name="Wang Z.-Y."/>
            <person name="Yan J."/>
            <person name="Yarish C."/>
            <person name="Zoeuner-Riek S."/>
            <person name="Zhuang Y."/>
            <person name="Zou Y."/>
            <person name="Lindquist E.A."/>
            <person name="Grimwood J."/>
            <person name="Barry K."/>
            <person name="Rokhsar D.S."/>
            <person name="Schmutz J."/>
            <person name="Stiller J.W."/>
            <person name="Grossman A.R."/>
            <person name="Prochnik S.E."/>
        </authorList>
    </citation>
    <scope>NUCLEOTIDE SEQUENCE [LARGE SCALE GENOMIC DNA]</scope>
    <source>
        <strain evidence="2">4086291</strain>
    </source>
</reference>
<evidence type="ECO:0000256" key="1">
    <source>
        <dbReference type="SAM" id="MobiDB-lite"/>
    </source>
</evidence>
<feature type="compositionally biased region" description="Basic residues" evidence="1">
    <location>
        <begin position="665"/>
        <end position="677"/>
    </location>
</feature>
<dbReference type="EMBL" id="KV919230">
    <property type="protein sequence ID" value="OSX70632.1"/>
    <property type="molecule type" value="Genomic_DNA"/>
</dbReference>
<accession>A0A1X6NPX3</accession>
<feature type="compositionally biased region" description="Basic and acidic residues" evidence="1">
    <location>
        <begin position="553"/>
        <end position="562"/>
    </location>
</feature>
<evidence type="ECO:0000313" key="2">
    <source>
        <dbReference type="EMBL" id="OSX70632.1"/>
    </source>
</evidence>
<keyword evidence="3" id="KW-1185">Reference proteome</keyword>
<feature type="region of interest" description="Disordered" evidence="1">
    <location>
        <begin position="541"/>
        <end position="614"/>
    </location>
</feature>
<evidence type="ECO:0000313" key="3">
    <source>
        <dbReference type="Proteomes" id="UP000218209"/>
    </source>
</evidence>
<proteinExistence type="predicted"/>
<gene>
    <name evidence="2" type="ORF">BU14_0707s0005</name>
</gene>
<feature type="compositionally biased region" description="Polar residues" evidence="1">
    <location>
        <begin position="602"/>
        <end position="614"/>
    </location>
</feature>
<organism evidence="2 3">
    <name type="scientific">Porphyra umbilicalis</name>
    <name type="common">Purple laver</name>
    <name type="synonym">Red alga</name>
    <dbReference type="NCBI Taxonomy" id="2786"/>
    <lineage>
        <taxon>Eukaryota</taxon>
        <taxon>Rhodophyta</taxon>
        <taxon>Bangiophyceae</taxon>
        <taxon>Bangiales</taxon>
        <taxon>Bangiaceae</taxon>
        <taxon>Porphyra</taxon>
    </lineage>
</organism>
<dbReference type="AlphaFoldDB" id="A0A1X6NPX3"/>
<sequence length="677" mass="69836">MPIIQLEGRPDLHYYLVRFSRKGEEKREADGSLLSETLAEKLANPATCPYTDVWISSHGYNTDRHDVDDSYQKWMGAMADDKADWAAADAARRGEVKKPFRALMIGIQWPSKLWTAKFVDAVAGKSTSTTRSMGATRSAADAGDTTDLAVKRQLGELVDHMNEDDVAVADRPAVKAALDTLAKSAVQPPDAVATAASAIEAGTGGGGGGSGQGVKRTLPPDLKAAYQAMADELAVVDADLADGEDDHEPVEAVDPDVAFAAAVDELTEEAAAAKAAEAKTAAAKAAASPPPADIPAGAAVGATGTTVTSRSFFTAFASVVATAAAALLLRRTAIIVLFGRYQRRAKVVGRTGVRQLLGTLMAAVGDRAARERPKFHAAGHSLGAHVVSSAVVGPRGDRPPLPAKVHSLVLVQGAVPAGAYGAGGPYGALSAADGPVAGVTVATHSASDGALWFYGRAYGGEPLGRVGATHTRPSPPRRVAMAAAGQGYRLTPGGAFVNVDAGAYIDKVGGGLGGKAVGSHSDVTDAETTHLVWAAALREQTPPVSKGGTDPAKGIEEGRSGETQRLTRGLGLPAVGGGAGASPRVPPATVPTGFLRPDSRRTNSTNGATTTMFGAPQTSWWWPRWCPGAPPPAAARRGPRSLGRGTAHAPPHRLGRGRLLDRHAPRARRRAAGRPPY</sequence>
<protein>
    <submittedName>
        <fullName evidence="2">Uncharacterized protein</fullName>
    </submittedName>
</protein>
<name>A0A1X6NPX3_PORUM</name>
<feature type="region of interest" description="Disordered" evidence="1">
    <location>
        <begin position="631"/>
        <end position="677"/>
    </location>
</feature>